<gene>
    <name evidence="2" type="ORF">Pmani_038152</name>
</gene>
<comment type="caution">
    <text evidence="2">The sequence shown here is derived from an EMBL/GenBank/DDBJ whole genome shotgun (WGS) entry which is preliminary data.</text>
</comment>
<feature type="region of interest" description="Disordered" evidence="1">
    <location>
        <begin position="117"/>
        <end position="136"/>
    </location>
</feature>
<evidence type="ECO:0000313" key="2">
    <source>
        <dbReference type="EMBL" id="KAK4288846.1"/>
    </source>
</evidence>
<feature type="compositionally biased region" description="Pro residues" evidence="1">
    <location>
        <begin position="117"/>
        <end position="130"/>
    </location>
</feature>
<name>A0AAE1TKT4_9EUCA</name>
<dbReference type="EMBL" id="JAWZYT010006104">
    <property type="protein sequence ID" value="KAK4288846.1"/>
    <property type="molecule type" value="Genomic_DNA"/>
</dbReference>
<organism evidence="2 3">
    <name type="scientific">Petrolisthes manimaculis</name>
    <dbReference type="NCBI Taxonomy" id="1843537"/>
    <lineage>
        <taxon>Eukaryota</taxon>
        <taxon>Metazoa</taxon>
        <taxon>Ecdysozoa</taxon>
        <taxon>Arthropoda</taxon>
        <taxon>Crustacea</taxon>
        <taxon>Multicrustacea</taxon>
        <taxon>Malacostraca</taxon>
        <taxon>Eumalacostraca</taxon>
        <taxon>Eucarida</taxon>
        <taxon>Decapoda</taxon>
        <taxon>Pleocyemata</taxon>
        <taxon>Anomura</taxon>
        <taxon>Galatheoidea</taxon>
        <taxon>Porcellanidae</taxon>
        <taxon>Petrolisthes</taxon>
    </lineage>
</organism>
<dbReference type="Proteomes" id="UP001292094">
    <property type="component" value="Unassembled WGS sequence"/>
</dbReference>
<dbReference type="AlphaFoldDB" id="A0AAE1TKT4"/>
<accession>A0AAE1TKT4</accession>
<feature type="region of interest" description="Disordered" evidence="1">
    <location>
        <begin position="49"/>
        <end position="71"/>
    </location>
</feature>
<evidence type="ECO:0000313" key="3">
    <source>
        <dbReference type="Proteomes" id="UP001292094"/>
    </source>
</evidence>
<evidence type="ECO:0000256" key="1">
    <source>
        <dbReference type="SAM" id="MobiDB-lite"/>
    </source>
</evidence>
<proteinExistence type="predicted"/>
<protein>
    <submittedName>
        <fullName evidence="2">Uncharacterized protein</fullName>
    </submittedName>
</protein>
<sequence length="164" mass="18297">MNVATSPTSDRRPSHSNGHVVCHRNLEALTFHVKAAQCRYSGYFLGPPRASTPTRELMSRTPEPDEAQQAAQRRYMSYFNAGPPPRPRSTISPAPDFSSYRQNNVTRPTSMLALPVPTIPPHPPHPPHPPRTSCSLTHSRWKLSDDTWHISMLDHPDPSVAPPP</sequence>
<keyword evidence="3" id="KW-1185">Reference proteome</keyword>
<reference evidence="2" key="1">
    <citation type="submission" date="2023-11" db="EMBL/GenBank/DDBJ databases">
        <title>Genome assemblies of two species of porcelain crab, Petrolisthes cinctipes and Petrolisthes manimaculis (Anomura: Porcellanidae).</title>
        <authorList>
            <person name="Angst P."/>
        </authorList>
    </citation>
    <scope>NUCLEOTIDE SEQUENCE</scope>
    <source>
        <strain evidence="2">PB745_02</strain>
        <tissue evidence="2">Gill</tissue>
    </source>
</reference>